<evidence type="ECO:0000313" key="1">
    <source>
        <dbReference type="EMBL" id="KAJ7306960.1"/>
    </source>
</evidence>
<feature type="non-terminal residue" evidence="1">
    <location>
        <position position="1"/>
    </location>
</feature>
<dbReference type="AlphaFoldDB" id="A0AAD7EAE6"/>
<dbReference type="EMBL" id="JARIHO010000090">
    <property type="protein sequence ID" value="KAJ7306960.1"/>
    <property type="molecule type" value="Genomic_DNA"/>
</dbReference>
<dbReference type="Proteomes" id="UP001218218">
    <property type="component" value="Unassembled WGS sequence"/>
</dbReference>
<reference evidence="1" key="1">
    <citation type="submission" date="2023-03" db="EMBL/GenBank/DDBJ databases">
        <title>Massive genome expansion in bonnet fungi (Mycena s.s.) driven by repeated elements and novel gene families across ecological guilds.</title>
        <authorList>
            <consortium name="Lawrence Berkeley National Laboratory"/>
            <person name="Harder C.B."/>
            <person name="Miyauchi S."/>
            <person name="Viragh M."/>
            <person name="Kuo A."/>
            <person name="Thoen E."/>
            <person name="Andreopoulos B."/>
            <person name="Lu D."/>
            <person name="Skrede I."/>
            <person name="Drula E."/>
            <person name="Henrissat B."/>
            <person name="Morin E."/>
            <person name="Kohler A."/>
            <person name="Barry K."/>
            <person name="LaButti K."/>
            <person name="Morin E."/>
            <person name="Salamov A."/>
            <person name="Lipzen A."/>
            <person name="Mereny Z."/>
            <person name="Hegedus B."/>
            <person name="Baldrian P."/>
            <person name="Stursova M."/>
            <person name="Weitz H."/>
            <person name="Taylor A."/>
            <person name="Grigoriev I.V."/>
            <person name="Nagy L.G."/>
            <person name="Martin F."/>
            <person name="Kauserud H."/>
        </authorList>
    </citation>
    <scope>NUCLEOTIDE SEQUENCE</scope>
    <source>
        <strain evidence="1">CBHHK002</strain>
    </source>
</reference>
<organism evidence="1 2">
    <name type="scientific">Mycena albidolilacea</name>
    <dbReference type="NCBI Taxonomy" id="1033008"/>
    <lineage>
        <taxon>Eukaryota</taxon>
        <taxon>Fungi</taxon>
        <taxon>Dikarya</taxon>
        <taxon>Basidiomycota</taxon>
        <taxon>Agaricomycotina</taxon>
        <taxon>Agaricomycetes</taxon>
        <taxon>Agaricomycetidae</taxon>
        <taxon>Agaricales</taxon>
        <taxon>Marasmiineae</taxon>
        <taxon>Mycenaceae</taxon>
        <taxon>Mycena</taxon>
    </lineage>
</organism>
<accession>A0AAD7EAE6</accession>
<name>A0AAD7EAE6_9AGAR</name>
<keyword evidence="2" id="KW-1185">Reference proteome</keyword>
<protein>
    <submittedName>
        <fullName evidence="1">Uncharacterized protein</fullName>
    </submittedName>
</protein>
<gene>
    <name evidence="1" type="ORF">DFH08DRAFT_720441</name>
</gene>
<proteinExistence type="predicted"/>
<sequence length="71" mass="8278">YDIIVVQMLKRNKWVLKAKCAGFRVYDEEKSLSFIIPKYLIHWAHIIPILGANKPSLTFLNNLIDGDMFLN</sequence>
<evidence type="ECO:0000313" key="2">
    <source>
        <dbReference type="Proteomes" id="UP001218218"/>
    </source>
</evidence>
<comment type="caution">
    <text evidence="1">The sequence shown here is derived from an EMBL/GenBank/DDBJ whole genome shotgun (WGS) entry which is preliminary data.</text>
</comment>